<comment type="subcellular location">
    <subcellularLocation>
        <location evidence="1">Periplasm</location>
    </subcellularLocation>
</comment>
<evidence type="ECO:0000313" key="5">
    <source>
        <dbReference type="Proteomes" id="UP000630353"/>
    </source>
</evidence>
<protein>
    <submittedName>
        <fullName evidence="4">ABC transporter substrate-binding protein</fullName>
    </submittedName>
</protein>
<gene>
    <name evidence="4" type="ORF">GCM10017083_30630</name>
</gene>
<dbReference type="Gene3D" id="3.10.105.10">
    <property type="entry name" value="Dipeptide-binding Protein, Domain 3"/>
    <property type="match status" value="1"/>
</dbReference>
<dbReference type="GO" id="GO:0043190">
    <property type="term" value="C:ATP-binding cassette (ABC) transporter complex"/>
    <property type="evidence" value="ECO:0007669"/>
    <property type="project" value="InterPro"/>
</dbReference>
<dbReference type="InterPro" id="IPR030678">
    <property type="entry name" value="Peptide/Ni-bd"/>
</dbReference>
<sequence>MSATGTAAVAQASVDLVDPHDCTDDPDKLATLEATHMALVRRGPDGRWRPALADRWTVSPDARTWTFELKPGVRCHDGAPADAEAVAWSVARMARPDMGATLGAPAVWAQYLAGARIEALSRSTVRIELDRPMADLPDVLGAGYVLSPGSDPDAPVGCGPYRIEDHVPGERLVLRAAPASAAVPAANPRLRFQRIACAAERAAALAAGTVQAATGLAGESARPLGAGPAVTVVEHLVPTAIIFLFNAARGPVRDARVRRALNLALNREDLVADVLGGAGRPLHGFVSPVHFGAAAATAGCDPDSAGRLLAEAGYGSGLELEVTCPTSLPDEAEALTAAVAAQLAPLGVSFRVERVEDRVDYANRVRLKRIGDLCVFDSSPMSTFRVLHEKIDSRVAGSWWQGYRNPEVEALVDRARATVGDAEREAIYRECHRLLQADPPWLYLYNHTRFAGLAGRHPDWRMRADGILDVAALPPV</sequence>
<evidence type="ECO:0000256" key="1">
    <source>
        <dbReference type="ARBA" id="ARBA00004418"/>
    </source>
</evidence>
<dbReference type="Proteomes" id="UP000630353">
    <property type="component" value="Unassembled WGS sequence"/>
</dbReference>
<dbReference type="AlphaFoldDB" id="A0A919CRH5"/>
<evidence type="ECO:0000256" key="2">
    <source>
        <dbReference type="ARBA" id="ARBA00005695"/>
    </source>
</evidence>
<dbReference type="EMBL" id="BMZS01000007">
    <property type="protein sequence ID" value="GHD53823.1"/>
    <property type="molecule type" value="Genomic_DNA"/>
</dbReference>
<dbReference type="SUPFAM" id="SSF53850">
    <property type="entry name" value="Periplasmic binding protein-like II"/>
    <property type="match status" value="1"/>
</dbReference>
<dbReference type="PIRSF" id="PIRSF002741">
    <property type="entry name" value="MppA"/>
    <property type="match status" value="1"/>
</dbReference>
<dbReference type="Gene3D" id="3.90.76.10">
    <property type="entry name" value="Dipeptide-binding Protein, Domain 1"/>
    <property type="match status" value="1"/>
</dbReference>
<dbReference type="InterPro" id="IPR000914">
    <property type="entry name" value="SBP_5_dom"/>
</dbReference>
<dbReference type="GO" id="GO:0015833">
    <property type="term" value="P:peptide transport"/>
    <property type="evidence" value="ECO:0007669"/>
    <property type="project" value="TreeGrafter"/>
</dbReference>
<accession>A0A919CRH5</accession>
<proteinExistence type="inferred from homology"/>
<keyword evidence="5" id="KW-1185">Reference proteome</keyword>
<feature type="domain" description="Solute-binding protein family 5" evidence="3">
    <location>
        <begin position="49"/>
        <end position="364"/>
    </location>
</feature>
<dbReference type="GO" id="GO:0030288">
    <property type="term" value="C:outer membrane-bounded periplasmic space"/>
    <property type="evidence" value="ECO:0007669"/>
    <property type="project" value="UniProtKB-ARBA"/>
</dbReference>
<organism evidence="4 5">
    <name type="scientific">Thalassobaculum fulvum</name>
    <dbReference type="NCBI Taxonomy" id="1633335"/>
    <lineage>
        <taxon>Bacteria</taxon>
        <taxon>Pseudomonadati</taxon>
        <taxon>Pseudomonadota</taxon>
        <taxon>Alphaproteobacteria</taxon>
        <taxon>Rhodospirillales</taxon>
        <taxon>Thalassobaculaceae</taxon>
        <taxon>Thalassobaculum</taxon>
    </lineage>
</organism>
<evidence type="ECO:0000313" key="4">
    <source>
        <dbReference type="EMBL" id="GHD53823.1"/>
    </source>
</evidence>
<reference evidence="4" key="1">
    <citation type="journal article" date="2014" name="Int. J. Syst. Evol. Microbiol.">
        <title>Complete genome sequence of Corynebacterium casei LMG S-19264T (=DSM 44701T), isolated from a smear-ripened cheese.</title>
        <authorList>
            <consortium name="US DOE Joint Genome Institute (JGI-PGF)"/>
            <person name="Walter F."/>
            <person name="Albersmeier A."/>
            <person name="Kalinowski J."/>
            <person name="Ruckert C."/>
        </authorList>
    </citation>
    <scope>NUCLEOTIDE SEQUENCE</scope>
    <source>
        <strain evidence="4">KCTC 42651</strain>
    </source>
</reference>
<dbReference type="Pfam" id="PF00496">
    <property type="entry name" value="SBP_bac_5"/>
    <property type="match status" value="1"/>
</dbReference>
<dbReference type="Gene3D" id="3.40.190.10">
    <property type="entry name" value="Periplasmic binding protein-like II"/>
    <property type="match status" value="1"/>
</dbReference>
<dbReference type="GO" id="GO:1904680">
    <property type="term" value="F:peptide transmembrane transporter activity"/>
    <property type="evidence" value="ECO:0007669"/>
    <property type="project" value="TreeGrafter"/>
</dbReference>
<dbReference type="PANTHER" id="PTHR30290">
    <property type="entry name" value="PERIPLASMIC BINDING COMPONENT OF ABC TRANSPORTER"/>
    <property type="match status" value="1"/>
</dbReference>
<comment type="caution">
    <text evidence="4">The sequence shown here is derived from an EMBL/GenBank/DDBJ whole genome shotgun (WGS) entry which is preliminary data.</text>
</comment>
<name>A0A919CRH5_9PROT</name>
<dbReference type="RefSeq" id="WP_229837215.1">
    <property type="nucleotide sequence ID" value="NZ_BMZS01000007.1"/>
</dbReference>
<dbReference type="InterPro" id="IPR039424">
    <property type="entry name" value="SBP_5"/>
</dbReference>
<evidence type="ECO:0000259" key="3">
    <source>
        <dbReference type="Pfam" id="PF00496"/>
    </source>
</evidence>
<comment type="similarity">
    <text evidence="2">Belongs to the bacterial solute-binding protein 5 family.</text>
</comment>
<reference evidence="4" key="2">
    <citation type="submission" date="2020-09" db="EMBL/GenBank/DDBJ databases">
        <authorList>
            <person name="Sun Q."/>
            <person name="Kim S."/>
        </authorList>
    </citation>
    <scope>NUCLEOTIDE SEQUENCE</scope>
    <source>
        <strain evidence="4">KCTC 42651</strain>
    </source>
</reference>